<dbReference type="Pfam" id="PF18895">
    <property type="entry name" value="T4SS_pilin"/>
    <property type="match status" value="1"/>
</dbReference>
<dbReference type="Proteomes" id="UP000177659">
    <property type="component" value="Unassembled WGS sequence"/>
</dbReference>
<sequence>MLGGAQIIFDRIIAYIIDPIVFLIFALGLMVFLWGVMQFIWKADSEDGREAGKQHMIWGIAGMFIMIAAWGIVRLITRTFGL</sequence>
<feature type="transmembrane region" description="Helical" evidence="1">
    <location>
        <begin position="12"/>
        <end position="36"/>
    </location>
</feature>
<organism evidence="2 3">
    <name type="scientific">Candidatus Kaiserbacteria bacterium RIFCSPHIGHO2_02_FULL_49_11</name>
    <dbReference type="NCBI Taxonomy" id="1798489"/>
    <lineage>
        <taxon>Bacteria</taxon>
        <taxon>Candidatus Kaiseribacteriota</taxon>
    </lineage>
</organism>
<reference evidence="2 3" key="1">
    <citation type="journal article" date="2016" name="Nat. Commun.">
        <title>Thousands of microbial genomes shed light on interconnected biogeochemical processes in an aquifer system.</title>
        <authorList>
            <person name="Anantharaman K."/>
            <person name="Brown C.T."/>
            <person name="Hug L.A."/>
            <person name="Sharon I."/>
            <person name="Castelle C.J."/>
            <person name="Probst A.J."/>
            <person name="Thomas B.C."/>
            <person name="Singh A."/>
            <person name="Wilkins M.J."/>
            <person name="Karaoz U."/>
            <person name="Brodie E.L."/>
            <person name="Williams K.H."/>
            <person name="Hubbard S.S."/>
            <person name="Banfield J.F."/>
        </authorList>
    </citation>
    <scope>NUCLEOTIDE SEQUENCE [LARGE SCALE GENOMIC DNA]</scope>
</reference>
<name>A0A1F6D0W1_9BACT</name>
<comment type="caution">
    <text evidence="2">The sequence shown here is derived from an EMBL/GenBank/DDBJ whole genome shotgun (WGS) entry which is preliminary data.</text>
</comment>
<dbReference type="EMBL" id="MFLC01000034">
    <property type="protein sequence ID" value="OGG54682.1"/>
    <property type="molecule type" value="Genomic_DNA"/>
</dbReference>
<keyword evidence="1" id="KW-1133">Transmembrane helix</keyword>
<gene>
    <name evidence="2" type="ORF">A3D62_03275</name>
</gene>
<keyword evidence="1" id="KW-0472">Membrane</keyword>
<accession>A0A1F6D0W1</accession>
<evidence type="ECO:0000313" key="2">
    <source>
        <dbReference type="EMBL" id="OGG54682.1"/>
    </source>
</evidence>
<evidence type="ECO:0000313" key="3">
    <source>
        <dbReference type="Proteomes" id="UP000177659"/>
    </source>
</evidence>
<proteinExistence type="predicted"/>
<keyword evidence="1" id="KW-0812">Transmembrane</keyword>
<evidence type="ECO:0000256" key="1">
    <source>
        <dbReference type="SAM" id="Phobius"/>
    </source>
</evidence>
<protein>
    <submittedName>
        <fullName evidence="2">Uncharacterized protein</fullName>
    </submittedName>
</protein>
<dbReference type="AlphaFoldDB" id="A0A1F6D0W1"/>
<dbReference type="InterPro" id="IPR043993">
    <property type="entry name" value="T4SS_pilin"/>
</dbReference>
<feature type="transmembrane region" description="Helical" evidence="1">
    <location>
        <begin position="56"/>
        <end position="76"/>
    </location>
</feature>